<organism evidence="4 5">
    <name type="scientific">Pedococcus bigeumensis</name>
    <dbReference type="NCBI Taxonomy" id="433644"/>
    <lineage>
        <taxon>Bacteria</taxon>
        <taxon>Bacillati</taxon>
        <taxon>Actinomycetota</taxon>
        <taxon>Actinomycetes</taxon>
        <taxon>Micrococcales</taxon>
        <taxon>Intrasporangiaceae</taxon>
        <taxon>Pedococcus</taxon>
    </lineage>
</organism>
<dbReference type="InterPro" id="IPR036388">
    <property type="entry name" value="WH-like_DNA-bd_sf"/>
</dbReference>
<keyword evidence="2" id="KW-0804">Transcription</keyword>
<sequence length="243" mass="25950">MGVDDRAEVSEIMEEIPETRLALAEMSRFQDEDLTARFGAMANRVGTLAPDCLGLTLSFMREGLACTWIATGLDVASLDAVQYLSNGPCIESMGKGAIVATPGSDPLDEDNWLLFSRAENAAGVESTLSVPLMEDHVVVGGVNFYGSTPTAFDGLHSELAAEWGGWSAGAVTNADLSLSGVRRAQQTPQTMRDQFVTDQAVGMIMAAHRVADDTAGQRLHEAAQRAGIHDAELARILVKTRLL</sequence>
<dbReference type="InterPro" id="IPR005561">
    <property type="entry name" value="ANTAR"/>
</dbReference>
<accession>A0A502CIM2</accession>
<protein>
    <submittedName>
        <fullName evidence="4">ANTAR domain-containing protein</fullName>
    </submittedName>
</protein>
<dbReference type="EMBL" id="RCZM01000010">
    <property type="protein sequence ID" value="TPG12500.1"/>
    <property type="molecule type" value="Genomic_DNA"/>
</dbReference>
<gene>
    <name evidence="4" type="ORF">EAH86_20090</name>
</gene>
<proteinExistence type="predicted"/>
<dbReference type="Gene3D" id="1.10.10.10">
    <property type="entry name" value="Winged helix-like DNA-binding domain superfamily/Winged helix DNA-binding domain"/>
    <property type="match status" value="1"/>
</dbReference>
<dbReference type="GO" id="GO:0003723">
    <property type="term" value="F:RNA binding"/>
    <property type="evidence" value="ECO:0007669"/>
    <property type="project" value="InterPro"/>
</dbReference>
<reference evidence="4 5" key="1">
    <citation type="journal article" date="2019" name="Environ. Microbiol.">
        <title>Species interactions and distinct microbial communities in high Arctic permafrost affected cryosols are associated with the CH4 and CO2 gas fluxes.</title>
        <authorList>
            <person name="Altshuler I."/>
            <person name="Hamel J."/>
            <person name="Turney S."/>
            <person name="Magnuson E."/>
            <person name="Levesque R."/>
            <person name="Greer C."/>
            <person name="Whyte L.G."/>
        </authorList>
    </citation>
    <scope>NUCLEOTIDE SEQUENCE [LARGE SCALE GENOMIC DNA]</scope>
    <source>
        <strain evidence="4 5">S9.3A</strain>
    </source>
</reference>
<dbReference type="SMART" id="SM01012">
    <property type="entry name" value="ANTAR"/>
    <property type="match status" value="1"/>
</dbReference>
<evidence type="ECO:0000256" key="1">
    <source>
        <dbReference type="ARBA" id="ARBA00023015"/>
    </source>
</evidence>
<dbReference type="Gene3D" id="3.30.450.40">
    <property type="match status" value="1"/>
</dbReference>
<dbReference type="InterPro" id="IPR029016">
    <property type="entry name" value="GAF-like_dom_sf"/>
</dbReference>
<comment type="caution">
    <text evidence="4">The sequence shown here is derived from an EMBL/GenBank/DDBJ whole genome shotgun (WGS) entry which is preliminary data.</text>
</comment>
<evidence type="ECO:0000313" key="5">
    <source>
        <dbReference type="Proteomes" id="UP000317722"/>
    </source>
</evidence>
<evidence type="ECO:0000313" key="4">
    <source>
        <dbReference type="EMBL" id="TPG12500.1"/>
    </source>
</evidence>
<dbReference type="AlphaFoldDB" id="A0A502CIM2"/>
<evidence type="ECO:0000256" key="2">
    <source>
        <dbReference type="ARBA" id="ARBA00023163"/>
    </source>
</evidence>
<evidence type="ECO:0000259" key="3">
    <source>
        <dbReference type="SMART" id="SM01012"/>
    </source>
</evidence>
<name>A0A502CIM2_9MICO</name>
<keyword evidence="5" id="KW-1185">Reference proteome</keyword>
<feature type="domain" description="ANTAR" evidence="3">
    <location>
        <begin position="183"/>
        <end position="238"/>
    </location>
</feature>
<dbReference type="Proteomes" id="UP000317722">
    <property type="component" value="Unassembled WGS sequence"/>
</dbReference>
<keyword evidence="1" id="KW-0805">Transcription regulation</keyword>
<dbReference type="SUPFAM" id="SSF55781">
    <property type="entry name" value="GAF domain-like"/>
    <property type="match status" value="1"/>
</dbReference>
<dbReference type="Pfam" id="PF03861">
    <property type="entry name" value="ANTAR"/>
    <property type="match status" value="1"/>
</dbReference>